<evidence type="ECO:0000313" key="2">
    <source>
        <dbReference type="Proteomes" id="UP000002316"/>
    </source>
</evidence>
<proteinExistence type="predicted"/>
<dbReference type="KEGG" id="tbg:TbgDal_VIII4560"/>
<dbReference type="AlphaFoldDB" id="C9ZVS6"/>
<protein>
    <submittedName>
        <fullName evidence="1">Uncharacterized protein</fullName>
    </submittedName>
</protein>
<evidence type="ECO:0000313" key="1">
    <source>
        <dbReference type="EMBL" id="CBH13514.1"/>
    </source>
</evidence>
<gene>
    <name evidence="1" type="ORF">TbgDal_VIII4560</name>
</gene>
<organism evidence="1 2">
    <name type="scientific">Trypanosoma brucei gambiense (strain MHOM/CI/86/DAL972)</name>
    <dbReference type="NCBI Taxonomy" id="679716"/>
    <lineage>
        <taxon>Eukaryota</taxon>
        <taxon>Discoba</taxon>
        <taxon>Euglenozoa</taxon>
        <taxon>Kinetoplastea</taxon>
        <taxon>Metakinetoplastina</taxon>
        <taxon>Trypanosomatida</taxon>
        <taxon>Trypanosomatidae</taxon>
        <taxon>Trypanosoma</taxon>
    </lineage>
</organism>
<dbReference type="EMBL" id="FN554971">
    <property type="protein sequence ID" value="CBH13514.1"/>
    <property type="molecule type" value="Genomic_DNA"/>
</dbReference>
<sequence length="121" mass="14398">MVTISAIRQPRVLRVLPPLMLRNAVATYASPRIDCAPRHYIENKVFCVRYFCNYMHTRVWQSPRFNFFILQLSVCAEVYALKAPRGAVQKHSKKKKRTMFFFSLLANKKIDQFRPLPRMRY</sequence>
<dbReference type="Proteomes" id="UP000002316">
    <property type="component" value="Chromosome 8"/>
</dbReference>
<accession>C9ZVS6</accession>
<name>C9ZVS6_TRYB9</name>
<reference evidence="2" key="1">
    <citation type="journal article" date="2010" name="PLoS Negl. Trop. Dis.">
        <title>The genome sequence of Trypanosoma brucei gambiense, causative agent of chronic human african trypanosomiasis.</title>
        <authorList>
            <person name="Jackson A.P."/>
            <person name="Sanders M."/>
            <person name="Berry A."/>
            <person name="McQuillan J."/>
            <person name="Aslett M.A."/>
            <person name="Quail M.A."/>
            <person name="Chukualim B."/>
            <person name="Capewell P."/>
            <person name="MacLeod A."/>
            <person name="Melville S.E."/>
            <person name="Gibson W."/>
            <person name="Barry J.D."/>
            <person name="Berriman M."/>
            <person name="Hertz-Fowler C."/>
        </authorList>
    </citation>
    <scope>NUCLEOTIDE SEQUENCE [LARGE SCALE GENOMIC DNA]</scope>
    <source>
        <strain evidence="2">MHOM/CI/86/DAL972</strain>
    </source>
</reference>
<dbReference type="GeneID" id="23863659"/>
<dbReference type="RefSeq" id="XP_011775791.1">
    <property type="nucleotide sequence ID" value="XM_011777489.1"/>
</dbReference>